<dbReference type="EMBL" id="CP028271">
    <property type="protein sequence ID" value="QHM70767.1"/>
    <property type="molecule type" value="Genomic_DNA"/>
</dbReference>
<dbReference type="KEGG" id="mint:C7M51_01046"/>
<gene>
    <name evidence="2" type="ORF">C7M51_01046</name>
</gene>
<sequence length="58" mass="7058">MKIFYFIALIAAAFYLFINLPKEKNKRDPVAWWGCWAYLVASVIYWGFFSLRHHFHLF</sequence>
<proteinExistence type="predicted"/>
<reference evidence="2 3" key="1">
    <citation type="submission" date="2018-03" db="EMBL/GenBank/DDBJ databases">
        <title>Pantoea intestinalis SRCM103226 isolated form the mealworm.</title>
        <authorList>
            <person name="Jeong D.-Y."/>
            <person name="Kim J.W."/>
        </authorList>
    </citation>
    <scope>NUCLEOTIDE SEQUENCE [LARGE SCALE GENOMIC DNA]</scope>
    <source>
        <strain evidence="2 3">SRCM103226</strain>
    </source>
</reference>
<name>A0A6P1PY17_9GAMM</name>
<keyword evidence="1" id="KW-0472">Membrane</keyword>
<evidence type="ECO:0000313" key="3">
    <source>
        <dbReference type="Proteomes" id="UP000464053"/>
    </source>
</evidence>
<evidence type="ECO:0000256" key="1">
    <source>
        <dbReference type="SAM" id="Phobius"/>
    </source>
</evidence>
<keyword evidence="1" id="KW-0812">Transmembrane</keyword>
<organism evidence="2 3">
    <name type="scientific">Mixta intestinalis</name>
    <dbReference type="NCBI Taxonomy" id="1615494"/>
    <lineage>
        <taxon>Bacteria</taxon>
        <taxon>Pseudomonadati</taxon>
        <taxon>Pseudomonadota</taxon>
        <taxon>Gammaproteobacteria</taxon>
        <taxon>Enterobacterales</taxon>
        <taxon>Erwiniaceae</taxon>
        <taxon>Mixta</taxon>
    </lineage>
</organism>
<dbReference type="Proteomes" id="UP000464053">
    <property type="component" value="Chromosome"/>
</dbReference>
<keyword evidence="3" id="KW-1185">Reference proteome</keyword>
<accession>A0A6P1PY17</accession>
<dbReference type="RefSeq" id="WP_167522362.1">
    <property type="nucleotide sequence ID" value="NZ_CP028271.1"/>
</dbReference>
<dbReference type="AlphaFoldDB" id="A0A6P1PY17"/>
<feature type="transmembrane region" description="Helical" evidence="1">
    <location>
        <begin position="31"/>
        <end position="51"/>
    </location>
</feature>
<protein>
    <submittedName>
        <fullName evidence="2">Uncharacterized protein</fullName>
    </submittedName>
</protein>
<keyword evidence="1" id="KW-1133">Transmembrane helix</keyword>
<evidence type="ECO:0000313" key="2">
    <source>
        <dbReference type="EMBL" id="QHM70767.1"/>
    </source>
</evidence>